<protein>
    <submittedName>
        <fullName evidence="2">Uncharacterized protein</fullName>
    </submittedName>
</protein>
<dbReference type="EMBL" id="CADCVF010000005">
    <property type="protein sequence ID" value="CAA9443967.1"/>
    <property type="molecule type" value="Genomic_DNA"/>
</dbReference>
<accession>A0A6J4QH13</accession>
<organism evidence="2">
    <name type="scientific">uncultured Rubrobacteraceae bacterium</name>
    <dbReference type="NCBI Taxonomy" id="349277"/>
    <lineage>
        <taxon>Bacteria</taxon>
        <taxon>Bacillati</taxon>
        <taxon>Actinomycetota</taxon>
        <taxon>Rubrobacteria</taxon>
        <taxon>Rubrobacterales</taxon>
        <taxon>Rubrobacteraceae</taxon>
        <taxon>environmental samples</taxon>
    </lineage>
</organism>
<evidence type="ECO:0000256" key="1">
    <source>
        <dbReference type="SAM" id="MobiDB-lite"/>
    </source>
</evidence>
<feature type="non-terminal residue" evidence="2">
    <location>
        <position position="73"/>
    </location>
</feature>
<feature type="region of interest" description="Disordered" evidence="1">
    <location>
        <begin position="1"/>
        <end position="73"/>
    </location>
</feature>
<gene>
    <name evidence="2" type="ORF">AVDCRST_MAG58-230</name>
</gene>
<sequence>VLVQPNDPHLREGTSALHRRASHTDARGHPRLSGVHRRVPRAAPLGITDRASPGIGGTRVSLEGAGVSADTQI</sequence>
<reference evidence="2" key="1">
    <citation type="submission" date="2020-02" db="EMBL/GenBank/DDBJ databases">
        <authorList>
            <person name="Meier V. D."/>
        </authorList>
    </citation>
    <scope>NUCLEOTIDE SEQUENCE</scope>
    <source>
        <strain evidence="2">AVDCRST_MAG58</strain>
    </source>
</reference>
<name>A0A6J4QH13_9ACTN</name>
<feature type="non-terminal residue" evidence="2">
    <location>
        <position position="1"/>
    </location>
</feature>
<proteinExistence type="predicted"/>
<evidence type="ECO:0000313" key="2">
    <source>
        <dbReference type="EMBL" id="CAA9443967.1"/>
    </source>
</evidence>
<dbReference type="AlphaFoldDB" id="A0A6J4QH13"/>